<dbReference type="PANTHER" id="PTHR12403">
    <property type="entry name" value="TRAFFICKING PROTEIN PARTICLE COMPLEX SUBUNIT 2"/>
    <property type="match status" value="1"/>
</dbReference>
<proteinExistence type="predicted"/>
<accession>A0A9E7JTV2</accession>
<dbReference type="SUPFAM" id="SSF64356">
    <property type="entry name" value="SNARE-like"/>
    <property type="match status" value="1"/>
</dbReference>
<dbReference type="Proteomes" id="UP001055439">
    <property type="component" value="Chromosome 3"/>
</dbReference>
<dbReference type="Gene3D" id="3.30.450.70">
    <property type="match status" value="1"/>
</dbReference>
<dbReference type="InterPro" id="IPR011012">
    <property type="entry name" value="Longin-like_dom_sf"/>
</dbReference>
<dbReference type="Pfam" id="PF04628">
    <property type="entry name" value="Sedlin_N"/>
    <property type="match status" value="1"/>
</dbReference>
<keyword evidence="2" id="KW-1185">Reference proteome</keyword>
<dbReference type="EMBL" id="CP097505">
    <property type="protein sequence ID" value="URD94067.1"/>
    <property type="molecule type" value="Genomic_DNA"/>
</dbReference>
<dbReference type="GO" id="GO:0005737">
    <property type="term" value="C:cytoplasm"/>
    <property type="evidence" value="ECO:0007669"/>
    <property type="project" value="GOC"/>
</dbReference>
<evidence type="ECO:0000313" key="1">
    <source>
        <dbReference type="EMBL" id="URD94067.1"/>
    </source>
</evidence>
<gene>
    <name evidence="1" type="ORF">MUK42_33116</name>
</gene>
<dbReference type="InterPro" id="IPR006722">
    <property type="entry name" value="Sedlin"/>
</dbReference>
<reference evidence="1" key="1">
    <citation type="submission" date="2022-05" db="EMBL/GenBank/DDBJ databases">
        <title>The Musa troglodytarum L. genome provides insights into the mechanism of non-climacteric behaviour and enrichment of carotenoids.</title>
        <authorList>
            <person name="Wang J."/>
        </authorList>
    </citation>
    <scope>NUCLEOTIDE SEQUENCE</scope>
    <source>
        <tissue evidence="1">Leaf</tissue>
    </source>
</reference>
<dbReference type="OrthoDB" id="10258445at2759"/>
<dbReference type="AlphaFoldDB" id="A0A9E7JTV2"/>
<organism evidence="1 2">
    <name type="scientific">Musa troglodytarum</name>
    <name type="common">fe'i banana</name>
    <dbReference type="NCBI Taxonomy" id="320322"/>
    <lineage>
        <taxon>Eukaryota</taxon>
        <taxon>Viridiplantae</taxon>
        <taxon>Streptophyta</taxon>
        <taxon>Embryophyta</taxon>
        <taxon>Tracheophyta</taxon>
        <taxon>Spermatophyta</taxon>
        <taxon>Magnoliopsida</taxon>
        <taxon>Liliopsida</taxon>
        <taxon>Zingiberales</taxon>
        <taxon>Musaceae</taxon>
        <taxon>Musa</taxon>
    </lineage>
</organism>
<name>A0A9E7JTV2_9LILI</name>
<evidence type="ECO:0000313" key="2">
    <source>
        <dbReference type="Proteomes" id="UP001055439"/>
    </source>
</evidence>
<dbReference type="GO" id="GO:0006888">
    <property type="term" value="P:endoplasmic reticulum to Golgi vesicle-mediated transport"/>
    <property type="evidence" value="ECO:0007669"/>
    <property type="project" value="InterPro"/>
</dbReference>
<protein>
    <submittedName>
        <fullName evidence="1">Trafficking protein particle complex subunit</fullName>
    </submittedName>
</protein>
<sequence length="131" mass="14729">MIVYVAIVGHQNNLKYLQSFMEAEDTLKLHHIVHCSLDVVDERVNNPKRSGPTLNETFLGMYGYLTITKVKFLMVWTKVKFLMVTTDLDVNYADVRNEATIGAPAHKNINGLDMIPLKSILSLARVVIASP</sequence>